<dbReference type="GO" id="GO:0006281">
    <property type="term" value="P:DNA repair"/>
    <property type="evidence" value="ECO:0007669"/>
    <property type="project" value="InterPro"/>
</dbReference>
<evidence type="ECO:0000313" key="5">
    <source>
        <dbReference type="Proteomes" id="UP000184932"/>
    </source>
</evidence>
<comment type="similarity">
    <text evidence="1">Belongs to the DNA polymerase type-Y family.</text>
</comment>
<evidence type="ECO:0000256" key="1">
    <source>
        <dbReference type="ARBA" id="ARBA00010945"/>
    </source>
</evidence>
<accession>A0A1N6IK13</accession>
<dbReference type="STRING" id="1217970.SAMN05444002_3988"/>
<dbReference type="PANTHER" id="PTHR35369">
    <property type="entry name" value="BLR3025 PROTEIN-RELATED"/>
    <property type="match status" value="1"/>
</dbReference>
<dbReference type="Proteomes" id="UP000184932">
    <property type="component" value="Unassembled WGS sequence"/>
</dbReference>
<dbReference type="Gene3D" id="3.40.1170.60">
    <property type="match status" value="1"/>
</dbReference>
<dbReference type="Gene3D" id="3.30.70.270">
    <property type="match status" value="1"/>
</dbReference>
<dbReference type="RefSeq" id="WP_074258128.1">
    <property type="nucleotide sequence ID" value="NZ_FSRL01000002.1"/>
</dbReference>
<protein>
    <submittedName>
        <fullName evidence="4">Protein ImuB</fullName>
    </submittedName>
</protein>
<dbReference type="AlphaFoldDB" id="A0A1N6IK13"/>
<evidence type="ECO:0000313" key="4">
    <source>
        <dbReference type="EMBL" id="SIO32331.1"/>
    </source>
</evidence>
<reference evidence="5" key="1">
    <citation type="submission" date="2016-11" db="EMBL/GenBank/DDBJ databases">
        <authorList>
            <person name="Varghese N."/>
            <person name="Submissions S."/>
        </authorList>
    </citation>
    <scope>NUCLEOTIDE SEQUENCE [LARGE SCALE GENOMIC DNA]</scope>
    <source>
        <strain evidence="5">DSM 29440</strain>
    </source>
</reference>
<dbReference type="InterPro" id="IPR050356">
    <property type="entry name" value="SulA_CellDiv_inhibitor"/>
</dbReference>
<dbReference type="Pfam" id="PF00817">
    <property type="entry name" value="IMS"/>
    <property type="match status" value="1"/>
</dbReference>
<feature type="domain" description="UmuC" evidence="3">
    <location>
        <begin position="15"/>
        <end position="75"/>
    </location>
</feature>
<dbReference type="OrthoDB" id="9788640at2"/>
<dbReference type="PROSITE" id="PS50173">
    <property type="entry name" value="UMUC"/>
    <property type="match status" value="1"/>
</dbReference>
<evidence type="ECO:0000256" key="2">
    <source>
        <dbReference type="ARBA" id="ARBA00022763"/>
    </source>
</evidence>
<dbReference type="SUPFAM" id="SSF56672">
    <property type="entry name" value="DNA/RNA polymerases"/>
    <property type="match status" value="1"/>
</dbReference>
<name>A0A1N6IK13_9RHOB</name>
<keyword evidence="5" id="KW-1185">Reference proteome</keyword>
<dbReference type="PANTHER" id="PTHR35369:SF2">
    <property type="entry name" value="BLR3025 PROTEIN"/>
    <property type="match status" value="1"/>
</dbReference>
<dbReference type="InterPro" id="IPR043502">
    <property type="entry name" value="DNA/RNA_pol_sf"/>
</dbReference>
<dbReference type="CDD" id="cd03468">
    <property type="entry name" value="PolY_like"/>
    <property type="match status" value="1"/>
</dbReference>
<keyword evidence="2" id="KW-0227">DNA damage</keyword>
<dbReference type="InterPro" id="IPR043128">
    <property type="entry name" value="Rev_trsase/Diguanyl_cyclase"/>
</dbReference>
<proteinExistence type="inferred from homology"/>
<dbReference type="EMBL" id="FSRL01000002">
    <property type="protein sequence ID" value="SIO32331.1"/>
    <property type="molecule type" value="Genomic_DNA"/>
</dbReference>
<gene>
    <name evidence="4" type="ORF">SAMN05444002_3988</name>
</gene>
<dbReference type="InterPro" id="IPR001126">
    <property type="entry name" value="UmuC"/>
</dbReference>
<evidence type="ECO:0000259" key="3">
    <source>
        <dbReference type="PROSITE" id="PS50173"/>
    </source>
</evidence>
<organism evidence="4 5">
    <name type="scientific">Vannielia litorea</name>
    <dbReference type="NCBI Taxonomy" id="1217970"/>
    <lineage>
        <taxon>Bacteria</taxon>
        <taxon>Pseudomonadati</taxon>
        <taxon>Pseudomonadota</taxon>
        <taxon>Alphaproteobacteria</taxon>
        <taxon>Rhodobacterales</taxon>
        <taxon>Paracoccaceae</taxon>
        <taxon>Vannielia</taxon>
    </lineage>
</organism>
<sequence length="557" mass="59836">MPNRRILSLWFPRLAAERLIRVEPALADAPLAVVRESGNVVSLASLSVAASAAGLRPGQPLRDAQAVCPDLVTRLERPAVEAGFLTVLRRWAGKFSPWISEAPPDGLVVDISGCAHLFGGEAELMEEAEADCARLGLTLCAGVADTVGAAWALARFAGQGPGALRSGDAIDQEAYATRARAVKRRHWERGGPVPAGVDTLAPKGRIAAPGQAREALAPLPIAALRLPARTAQQLARLGLRRVGELADQPRAALARRFGADLVLRLDQAFGTAPEPVSPARPEPRFAVRLTLPEPIGLEADLAAGIDRLLPALETRLKARGMGARQLRLHLLRCDHSSQVLELGLARPSADPDRLRPLLRMKLAEAEAGDGIDAIRLVATVTEPIHATQHRGHAGASADAGARLQNDTALDDLIGRLGARIGLEQIHRLHPGDSHLPEKGTQLRAAAWSPPATDWPERPAASRPLTLFLPEFVTPSGTPGATPAALPLEFRWRRRRFATASATGPERIAPEWWLDEQAWRSGQRDYWQVETACGARLWLFYAHGGTVTGGWFCHGSFA</sequence>